<gene>
    <name evidence="1" type="ORF">PO587_43445</name>
</gene>
<organism evidence="1 2">
    <name type="scientific">Streptomyces gilvifuscus</name>
    <dbReference type="NCBI Taxonomy" id="1550617"/>
    <lineage>
        <taxon>Bacteria</taxon>
        <taxon>Bacillati</taxon>
        <taxon>Actinomycetota</taxon>
        <taxon>Actinomycetes</taxon>
        <taxon>Kitasatosporales</taxon>
        <taxon>Streptomycetaceae</taxon>
        <taxon>Streptomyces</taxon>
    </lineage>
</organism>
<reference evidence="1 2" key="1">
    <citation type="journal article" date="2015" name="Int. J. Syst. Evol. Microbiol.">
        <title>Streptomyces gilvifuscus sp. nov., an actinomycete that produces antibacterial compounds isolated from soil.</title>
        <authorList>
            <person name="Nguyen T.M."/>
            <person name="Kim J."/>
        </authorList>
    </citation>
    <scope>NUCLEOTIDE SEQUENCE [LARGE SCALE GENOMIC DNA]</scope>
    <source>
        <strain evidence="1 2">T113</strain>
    </source>
</reference>
<dbReference type="EMBL" id="JAQOSK010000033">
    <property type="protein sequence ID" value="MDC2961301.1"/>
    <property type="molecule type" value="Genomic_DNA"/>
</dbReference>
<accession>A0ABT5G9Q4</accession>
<dbReference type="Proteomes" id="UP001221328">
    <property type="component" value="Unassembled WGS sequence"/>
</dbReference>
<dbReference type="RefSeq" id="WP_272179136.1">
    <property type="nucleotide sequence ID" value="NZ_JAQOSK010000033.1"/>
</dbReference>
<evidence type="ECO:0000313" key="2">
    <source>
        <dbReference type="Proteomes" id="UP001221328"/>
    </source>
</evidence>
<keyword evidence="2" id="KW-1185">Reference proteome</keyword>
<proteinExistence type="predicted"/>
<sequence length="93" mass="9649">MSILGARCGAVLKDTISSAVYYFVHLGMAKQWSVPGTKPLGAGSNVAVPPLRRVAGPGPYWRVCPGDDDWGTDAAALQAALEDCMDSGEAVLA</sequence>
<comment type="caution">
    <text evidence="1">The sequence shown here is derived from an EMBL/GenBank/DDBJ whole genome shotgun (WGS) entry which is preliminary data.</text>
</comment>
<name>A0ABT5G9Q4_9ACTN</name>
<evidence type="ECO:0000313" key="1">
    <source>
        <dbReference type="EMBL" id="MDC2961301.1"/>
    </source>
</evidence>
<protein>
    <submittedName>
        <fullName evidence="1">Uncharacterized protein</fullName>
    </submittedName>
</protein>